<feature type="domain" description="DUF7656" evidence="4">
    <location>
        <begin position="492"/>
        <end position="606"/>
    </location>
</feature>
<dbReference type="InterPro" id="IPR056072">
    <property type="entry name" value="SNTX_MACPF/CDC-like_dom"/>
</dbReference>
<name>A0A388L740_CHABU</name>
<feature type="region of interest" description="Disordered" evidence="2">
    <location>
        <begin position="408"/>
        <end position="477"/>
    </location>
</feature>
<feature type="compositionally biased region" description="Basic and acidic residues" evidence="2">
    <location>
        <begin position="408"/>
        <end position="442"/>
    </location>
</feature>
<feature type="domain" description="DUF8206" evidence="5">
    <location>
        <begin position="1059"/>
        <end position="1163"/>
    </location>
</feature>
<dbReference type="OrthoDB" id="1936016at2759"/>
<feature type="coiled-coil region" evidence="1">
    <location>
        <begin position="543"/>
        <end position="570"/>
    </location>
</feature>
<comment type="caution">
    <text evidence="6">The sequence shown here is derived from an EMBL/GenBank/DDBJ whole genome shotgun (WGS) entry which is preliminary data.</text>
</comment>
<dbReference type="PANTHER" id="PTHR32046:SF11">
    <property type="entry name" value="IMMUNE-ASSOCIATED NUCLEOTIDE-BINDING PROTEIN 10-LIKE"/>
    <property type="match status" value="1"/>
</dbReference>
<dbReference type="STRING" id="69332.A0A388L740"/>
<feature type="region of interest" description="Disordered" evidence="2">
    <location>
        <begin position="1077"/>
        <end position="1097"/>
    </location>
</feature>
<evidence type="ECO:0000259" key="3">
    <source>
        <dbReference type="Pfam" id="PF24674"/>
    </source>
</evidence>
<feature type="domain" description="SNTX MACPF/CDC-like" evidence="3">
    <location>
        <begin position="6"/>
        <end position="283"/>
    </location>
</feature>
<dbReference type="Pfam" id="PF26633">
    <property type="entry name" value="DUF8206"/>
    <property type="match status" value="1"/>
</dbReference>
<gene>
    <name evidence="6" type="ORF">CBR_g26167</name>
</gene>
<evidence type="ECO:0000313" key="6">
    <source>
        <dbReference type="EMBL" id="GBG78130.1"/>
    </source>
</evidence>
<sequence>MGSPMIQRSALGREAELGALYDVRKECFVDGNLFGEAGVNRSFVKGANAWQKQLFLSCEESYSGRLEKLRVEPDLQASVLSGLARLPAEYSEFLLAEKPSLMTGIYQLRSSKQWIDMERYSRKVRKLVSPEVLKSTIGTHFVSGILWGANTFVSVLNVECGSGVGDEAAAKAMDTWIRGQMELELHEAVSSESGGDDISGEGNYEEADSDGTLPRLTLQVYGDVFPLDGDGYSVSSRGNSSLGQAKVLIKRVQHLVRTSKSGHGKPLLYLLMPLAETAQQVLGAAGVPQSISFMQMGPEWVEKLTAFFDTMLSAKQAFAKFAEKVAASSDSEVVGAVQDRMKLMDIADRAIQYRVSKTLAAVRSGRVDTRFLQALLEELRAKGDIAPETVEAFIQRYSWALPTGLREEDHNKLEGQKKQEEEKVNQREEQKGEKAGEKQGEKGEEEEEKAEEKAEEKVEEKVNQESKEGETGVMDERAIDGGDIKRLWIKDMMDRGVHYVRVGEDEQATLRLRAELRNVDSCYLMVFAAAEWASQGETWQKNLALFERLMKEEQQQAAQQQQQQQLMAQQVFYMVEYQSLPPGIPIVVIERYMRGRRVSADVLAENSWFASHNLVSVMVGHETGCPIPHFSVPVKLQCPCSLQPDGSCSADVRQWQCIACQGALIYGRDDMFYCQCGRAEVNQFVFKCSDEVHGKEFVAFRAKDNLPSMVMRMAGKLEEINILLLGESGVGKSTFINAFANYLTYDHLAEAEKNDLIILIPTSFTLIDENYEERTVSVKPEYHNLKGVDVGNDNQNSNESEEVGASATQACKAYVFPFADKIVRLIDTPGIGDTRGVDQDKKNFENILAFLGFHREIHGICILLKPNNARLSVFFRYCIQQLMFHLHKNASANITFVFTNARSTFYRPGDTLPALKRMLNQIKVEPPHVDIPFNQKSTFCLDNESFRFMVALRNGIKFSEEDRQNFKASWDTSVNECKRLLQHVSSCKPHQVRDTISVNEARRLIALLSQPIGDIMQIIQVNLCELEKQRHKFESSAQEIEELQKELYIPVTKIAYVQLPAPRTVCASSKCPNAVKNDKKNAKQKGDQQRPVDVIESTDGKPSFVSYSICCEPCWLGSMQSHSFWQYVSQKAPAGLRFCSTFHKVSGNCKSCGCNWKHHAHQFTEAKQTTHKIVDTTVDGKIKTKEEARALLKEHVQKLRLRIKELEEEQQTINRIVASFAHFCVENAISPYNDAYKDYLDYLIKVKESQGSGASTIVEGLRKAKKAYEQQLKTLEEAIKSDVEEAGKVSPNHVTSMISDLYKLKHNGSMIKQTVEESKKAVDALHVTYSEVVYVKGMALVRTESEGPSTVQALQGWMDRR</sequence>
<dbReference type="Gene3D" id="3.40.50.300">
    <property type="entry name" value="P-loop containing nucleotide triphosphate hydrolases"/>
    <property type="match status" value="1"/>
</dbReference>
<feature type="coiled-coil region" evidence="1">
    <location>
        <begin position="1182"/>
        <end position="1216"/>
    </location>
</feature>
<accession>A0A388L740</accession>
<dbReference type="Pfam" id="PF24676">
    <property type="entry name" value="DUF7656"/>
    <property type="match status" value="1"/>
</dbReference>
<dbReference type="InterPro" id="IPR056073">
    <property type="entry name" value="DUF7656"/>
</dbReference>
<dbReference type="Proteomes" id="UP000265515">
    <property type="component" value="Unassembled WGS sequence"/>
</dbReference>
<keyword evidence="1" id="KW-0175">Coiled coil</keyword>
<proteinExistence type="predicted"/>
<dbReference type="InterPro" id="IPR027417">
    <property type="entry name" value="P-loop_NTPase"/>
</dbReference>
<feature type="compositionally biased region" description="Basic and acidic residues" evidence="2">
    <location>
        <begin position="450"/>
        <end position="477"/>
    </location>
</feature>
<evidence type="ECO:0000256" key="1">
    <source>
        <dbReference type="SAM" id="Coils"/>
    </source>
</evidence>
<dbReference type="EMBL" id="BFEA01000287">
    <property type="protein sequence ID" value="GBG78130.1"/>
    <property type="molecule type" value="Genomic_DNA"/>
</dbReference>
<dbReference type="InterPro" id="IPR058519">
    <property type="entry name" value="DUF8206"/>
</dbReference>
<keyword evidence="7" id="KW-1185">Reference proteome</keyword>
<evidence type="ECO:0000313" key="7">
    <source>
        <dbReference type="Proteomes" id="UP000265515"/>
    </source>
</evidence>
<dbReference type="Gramene" id="GBG78130">
    <property type="protein sequence ID" value="GBG78130"/>
    <property type="gene ID" value="CBR_g26167"/>
</dbReference>
<organism evidence="6 7">
    <name type="scientific">Chara braunii</name>
    <name type="common">Braun's stonewort</name>
    <dbReference type="NCBI Taxonomy" id="69332"/>
    <lineage>
        <taxon>Eukaryota</taxon>
        <taxon>Viridiplantae</taxon>
        <taxon>Streptophyta</taxon>
        <taxon>Charophyceae</taxon>
        <taxon>Charales</taxon>
        <taxon>Characeae</taxon>
        <taxon>Chara</taxon>
    </lineage>
</organism>
<dbReference type="PANTHER" id="PTHR32046">
    <property type="entry name" value="G DOMAIN-CONTAINING PROTEIN"/>
    <property type="match status" value="1"/>
</dbReference>
<dbReference type="PROSITE" id="PS00675">
    <property type="entry name" value="SIGMA54_INTERACT_1"/>
    <property type="match status" value="1"/>
</dbReference>
<reference evidence="6 7" key="1">
    <citation type="journal article" date="2018" name="Cell">
        <title>The Chara Genome: Secondary Complexity and Implications for Plant Terrestrialization.</title>
        <authorList>
            <person name="Nishiyama T."/>
            <person name="Sakayama H."/>
            <person name="Vries J.D."/>
            <person name="Buschmann H."/>
            <person name="Saint-Marcoux D."/>
            <person name="Ullrich K.K."/>
            <person name="Haas F.B."/>
            <person name="Vanderstraeten L."/>
            <person name="Becker D."/>
            <person name="Lang D."/>
            <person name="Vosolsobe S."/>
            <person name="Rombauts S."/>
            <person name="Wilhelmsson P.K.I."/>
            <person name="Janitza P."/>
            <person name="Kern R."/>
            <person name="Heyl A."/>
            <person name="Rumpler F."/>
            <person name="Villalobos L.I.A.C."/>
            <person name="Clay J.M."/>
            <person name="Skokan R."/>
            <person name="Toyoda A."/>
            <person name="Suzuki Y."/>
            <person name="Kagoshima H."/>
            <person name="Schijlen E."/>
            <person name="Tajeshwar N."/>
            <person name="Catarino B."/>
            <person name="Hetherington A.J."/>
            <person name="Saltykova A."/>
            <person name="Bonnot C."/>
            <person name="Breuninger H."/>
            <person name="Symeonidi A."/>
            <person name="Radhakrishnan G.V."/>
            <person name="Van Nieuwerburgh F."/>
            <person name="Deforce D."/>
            <person name="Chang C."/>
            <person name="Karol K.G."/>
            <person name="Hedrich R."/>
            <person name="Ulvskov P."/>
            <person name="Glockner G."/>
            <person name="Delwiche C.F."/>
            <person name="Petrasek J."/>
            <person name="Van de Peer Y."/>
            <person name="Friml J."/>
            <person name="Beilby M."/>
            <person name="Dolan L."/>
            <person name="Kohara Y."/>
            <person name="Sugano S."/>
            <person name="Fujiyama A."/>
            <person name="Delaux P.-M."/>
            <person name="Quint M."/>
            <person name="TheiBen G."/>
            <person name="Hagemann M."/>
            <person name="Harholt J."/>
            <person name="Dunand C."/>
            <person name="Zachgo S."/>
            <person name="Langdale J."/>
            <person name="Maumus F."/>
            <person name="Straeten D.V.D."/>
            <person name="Gould S.B."/>
            <person name="Rensing S.A."/>
        </authorList>
    </citation>
    <scope>NUCLEOTIDE SEQUENCE [LARGE SCALE GENOMIC DNA]</scope>
    <source>
        <strain evidence="6 7">S276</strain>
    </source>
</reference>
<feature type="coiled-coil region" evidence="1">
    <location>
        <begin position="1258"/>
        <end position="1285"/>
    </location>
</feature>
<evidence type="ECO:0000259" key="4">
    <source>
        <dbReference type="Pfam" id="PF24676"/>
    </source>
</evidence>
<dbReference type="InterPro" id="IPR025662">
    <property type="entry name" value="Sigma_54_int_dom_ATP-bd_1"/>
</dbReference>
<protein>
    <submittedName>
        <fullName evidence="6">Uncharacterized protein</fullName>
    </submittedName>
</protein>
<evidence type="ECO:0000259" key="5">
    <source>
        <dbReference type="Pfam" id="PF26633"/>
    </source>
</evidence>
<dbReference type="SUPFAM" id="SSF52540">
    <property type="entry name" value="P-loop containing nucleoside triphosphate hydrolases"/>
    <property type="match status" value="1"/>
</dbReference>
<evidence type="ECO:0000256" key="2">
    <source>
        <dbReference type="SAM" id="MobiDB-lite"/>
    </source>
</evidence>
<dbReference type="Pfam" id="PF24674">
    <property type="entry name" value="MACPF_SNTX"/>
    <property type="match status" value="1"/>
</dbReference>
<feature type="compositionally biased region" description="Basic and acidic residues" evidence="2">
    <location>
        <begin position="1077"/>
        <end position="1090"/>
    </location>
</feature>